<protein>
    <recommendedName>
        <fullName evidence="3">Cthe-2314-like HEPN domain-containing protein</fullName>
    </recommendedName>
</protein>
<dbReference type="Proteomes" id="UP001182991">
    <property type="component" value="Unassembled WGS sequence"/>
</dbReference>
<comment type="caution">
    <text evidence="1">The sequence shown here is derived from an EMBL/GenBank/DDBJ whole genome shotgun (WGS) entry which is preliminary data.</text>
</comment>
<organism evidence="1 2">
    <name type="scientific">Mesonia ostreae</name>
    <dbReference type="NCBI Taxonomy" id="861110"/>
    <lineage>
        <taxon>Bacteria</taxon>
        <taxon>Pseudomonadati</taxon>
        <taxon>Bacteroidota</taxon>
        <taxon>Flavobacteriia</taxon>
        <taxon>Flavobacteriales</taxon>
        <taxon>Flavobacteriaceae</taxon>
        <taxon>Mesonia</taxon>
    </lineage>
</organism>
<dbReference type="EMBL" id="JAVRBG010000024">
    <property type="protein sequence ID" value="MDT0295874.1"/>
    <property type="molecule type" value="Genomic_DNA"/>
</dbReference>
<evidence type="ECO:0000313" key="2">
    <source>
        <dbReference type="Proteomes" id="UP001182991"/>
    </source>
</evidence>
<evidence type="ECO:0000313" key="1">
    <source>
        <dbReference type="EMBL" id="MDT0295874.1"/>
    </source>
</evidence>
<proteinExistence type="predicted"/>
<gene>
    <name evidence="1" type="ORF">RLT85_14670</name>
</gene>
<evidence type="ECO:0008006" key="3">
    <source>
        <dbReference type="Google" id="ProtNLM"/>
    </source>
</evidence>
<keyword evidence="2" id="KW-1185">Reference proteome</keyword>
<name>A0ABU2KMH9_9FLAO</name>
<reference evidence="2" key="1">
    <citation type="submission" date="2023-07" db="EMBL/GenBank/DDBJ databases">
        <title>Isolating and identifying novel microbial strains from the Mariana Trench.</title>
        <authorList>
            <person name="Fu H."/>
        </authorList>
    </citation>
    <scope>NUCLEOTIDE SEQUENCE [LARGE SCALE GENOMIC DNA]</scope>
    <source>
        <strain evidence="2">T-y2</strain>
    </source>
</reference>
<accession>A0ABU2KMH9</accession>
<dbReference type="RefSeq" id="WP_311402800.1">
    <property type="nucleotide sequence ID" value="NZ_JAVRBG010000024.1"/>
</dbReference>
<sequence length="292" mass="34097">MMKTEQLKEFYESLSELNNGFTHYTFVWNQFNIDYLAIIESEPETQTNDYFLDNPYKRKHNIKFKELENEHTKTNTTLVNGMYVLIYAHFESYLKNMLDFAKTIDSNILTLEEKSDSFGEDSIVVDKVLNRIGINKVELENELIDTLDYLRLKRNKLIHTNSNNISGTISELIKNKGKQLNDFWNENLPSSLQGIEFTDKENFTEITFSIVIDTINTLRRIALEINDIIIKKLSKESILNKVVILEFQKMHKGKINGLTIERKISKFRAFCKSEFGMELDENDIGIYKSSIA</sequence>